<dbReference type="PANTHER" id="PTHR31302:SF22">
    <property type="entry name" value="PHOSPHOESTERASE"/>
    <property type="match status" value="1"/>
</dbReference>
<sequence length="250" mass="28976">MPGIFAISDPHLPIQTQINKYKVPSDYFQQVINHLESVNPDILLIAGDLVWGSDITEIQADLDLLRNLPGKLKFFIEGNHDLWVDRLSISYSEAQQKMYERFSTSKFYYIGGRASIVSIDSIKVGICGARGFAFDPYEKPIENELLFRKNELESLDKSLYELKNKIKIEHTAINLCLMHYPPTNSVFKNQEIEDEKFIEHIQNTEIINKVIFGHVHIEENLRLYTKKESLELYCATIDRNNYNAIKILSF</sequence>
<dbReference type="InterPro" id="IPR029052">
    <property type="entry name" value="Metallo-depent_PP-like"/>
</dbReference>
<evidence type="ECO:0000313" key="2">
    <source>
        <dbReference type="EMBL" id="KKL65991.1"/>
    </source>
</evidence>
<comment type="caution">
    <text evidence="2">The sequence shown here is derived from an EMBL/GenBank/DDBJ whole genome shotgun (WGS) entry which is preliminary data.</text>
</comment>
<accession>A0A0F9EI77</accession>
<dbReference type="Gene3D" id="3.60.21.10">
    <property type="match status" value="1"/>
</dbReference>
<evidence type="ECO:0000259" key="1">
    <source>
        <dbReference type="Pfam" id="PF00149"/>
    </source>
</evidence>
<dbReference type="SUPFAM" id="SSF56300">
    <property type="entry name" value="Metallo-dependent phosphatases"/>
    <property type="match status" value="1"/>
</dbReference>
<feature type="domain" description="Calcineurin-like phosphoesterase" evidence="1">
    <location>
        <begin position="4"/>
        <end position="217"/>
    </location>
</feature>
<dbReference type="InterPro" id="IPR004843">
    <property type="entry name" value="Calcineurin-like_PHP"/>
</dbReference>
<dbReference type="PANTHER" id="PTHR31302">
    <property type="entry name" value="TRANSMEMBRANE PROTEIN WITH METALLOPHOSPHOESTERASE DOMAIN-RELATED"/>
    <property type="match status" value="1"/>
</dbReference>
<reference evidence="2" key="1">
    <citation type="journal article" date="2015" name="Nature">
        <title>Complex archaea that bridge the gap between prokaryotes and eukaryotes.</title>
        <authorList>
            <person name="Spang A."/>
            <person name="Saw J.H."/>
            <person name="Jorgensen S.L."/>
            <person name="Zaremba-Niedzwiedzka K."/>
            <person name="Martijn J."/>
            <person name="Lind A.E."/>
            <person name="van Eijk R."/>
            <person name="Schleper C."/>
            <person name="Guy L."/>
            <person name="Ettema T.J."/>
        </authorList>
    </citation>
    <scope>NUCLEOTIDE SEQUENCE</scope>
</reference>
<dbReference type="AlphaFoldDB" id="A0A0F9EI77"/>
<dbReference type="GO" id="GO:0016787">
    <property type="term" value="F:hydrolase activity"/>
    <property type="evidence" value="ECO:0007669"/>
    <property type="project" value="InterPro"/>
</dbReference>
<dbReference type="EMBL" id="LAZR01027350">
    <property type="protein sequence ID" value="KKL65991.1"/>
    <property type="molecule type" value="Genomic_DNA"/>
</dbReference>
<gene>
    <name evidence="2" type="ORF">LCGC14_2149450</name>
</gene>
<organism evidence="2">
    <name type="scientific">marine sediment metagenome</name>
    <dbReference type="NCBI Taxonomy" id="412755"/>
    <lineage>
        <taxon>unclassified sequences</taxon>
        <taxon>metagenomes</taxon>
        <taxon>ecological metagenomes</taxon>
    </lineage>
</organism>
<dbReference type="InterPro" id="IPR051158">
    <property type="entry name" value="Metallophosphoesterase_sf"/>
</dbReference>
<proteinExistence type="predicted"/>
<name>A0A0F9EI77_9ZZZZ</name>
<dbReference type="Pfam" id="PF00149">
    <property type="entry name" value="Metallophos"/>
    <property type="match status" value="1"/>
</dbReference>
<protein>
    <recommendedName>
        <fullName evidence="1">Calcineurin-like phosphoesterase domain-containing protein</fullName>
    </recommendedName>
</protein>